<keyword evidence="2" id="KW-1185">Reference proteome</keyword>
<dbReference type="Proteomes" id="UP000054877">
    <property type="component" value="Unassembled WGS sequence"/>
</dbReference>
<dbReference type="STRING" id="452.Lspi_0744"/>
<evidence type="ECO:0000313" key="2">
    <source>
        <dbReference type="Proteomes" id="UP000054877"/>
    </source>
</evidence>
<protein>
    <submittedName>
        <fullName evidence="1">Uncharacterized protein</fullName>
    </submittedName>
</protein>
<evidence type="ECO:0000313" key="1">
    <source>
        <dbReference type="EMBL" id="KTD65284.1"/>
    </source>
</evidence>
<reference evidence="1 2" key="1">
    <citation type="submission" date="2015-11" db="EMBL/GenBank/DDBJ databases">
        <title>Genomic analysis of 38 Legionella species identifies large and diverse effector repertoires.</title>
        <authorList>
            <person name="Burstein D."/>
            <person name="Amaro F."/>
            <person name="Zusman T."/>
            <person name="Lifshitz Z."/>
            <person name="Cohen O."/>
            <person name="Gilbert J.A."/>
            <person name="Pupko T."/>
            <person name="Shuman H.A."/>
            <person name="Segal G."/>
        </authorList>
    </citation>
    <scope>NUCLEOTIDE SEQUENCE [LARGE SCALE GENOMIC DNA]</scope>
    <source>
        <strain evidence="1 2">Mt.St.Helens-9</strain>
    </source>
</reference>
<dbReference type="PATRIC" id="fig|452.5.peg.814"/>
<name>A0A0W0Z840_LEGSP</name>
<proteinExistence type="predicted"/>
<accession>A0A0W0Z840</accession>
<comment type="caution">
    <text evidence="1">The sequence shown here is derived from an EMBL/GenBank/DDBJ whole genome shotgun (WGS) entry which is preliminary data.</text>
</comment>
<dbReference type="AlphaFoldDB" id="A0A0W0Z840"/>
<dbReference type="OrthoDB" id="5632996at2"/>
<gene>
    <name evidence="1" type="ORF">Lspi_0744</name>
</gene>
<dbReference type="RefSeq" id="WP_058482687.1">
    <property type="nucleotide sequence ID" value="NZ_CAAAII010000015.1"/>
</dbReference>
<sequence>MNKSALIIRNVSSIVPSEIEAVLALCKFNLPLVVDEAAHVRVQELQTRLNNSEPINAGLLAVQDVRDYLYDSARNNAGHHLILHLDHHREDAEAYILAKLANLKNREHVQVFYLGGGHGGGHDGRVDDETSGLEKSSVQAIAARMSAREMTVGAMVFGSCYSAAFSNDFRPFLIEEGVMFGDSVECGHNGFDNLARWLGDPEDKPFFSDEEIKSYRIKISDIRARFNEIAGIAPEIDDQHLLHAYADYTGEEPEILTIENVRLAMARNKPLNDAVLACKTDLFDGQLRQYSNDILALGAYPSTARLREVTIKYPLIRDYVDHIIATSVFTDNEEVFIEDLTRHIGEYEKERQPGEEEIVTEGLFHYLADKFPDPHDRNYLAIAKYLCASAMCDRIGEYKDFLADDLQVYLEAYDPSDRYGPQIKEFPNIDELYQAVAVAMQRELVTSKVIGTPTETQMMELDSSTGKPPHTCHDAFALVKKVIDLVGSQPQITMTIESQVSHFNQASVMSEFNARFANAMVASQHYEEEVYLGDEPHPDEPAEHDVKEYSGQNALIAHFIAVKEQFGLFKEGVDQDVVLAIEEDEADVQPSYL</sequence>
<dbReference type="EMBL" id="LNYX01000008">
    <property type="protein sequence ID" value="KTD65284.1"/>
    <property type="molecule type" value="Genomic_DNA"/>
</dbReference>
<organism evidence="1 2">
    <name type="scientific">Legionella spiritensis</name>
    <dbReference type="NCBI Taxonomy" id="452"/>
    <lineage>
        <taxon>Bacteria</taxon>
        <taxon>Pseudomonadati</taxon>
        <taxon>Pseudomonadota</taxon>
        <taxon>Gammaproteobacteria</taxon>
        <taxon>Legionellales</taxon>
        <taxon>Legionellaceae</taxon>
        <taxon>Legionella</taxon>
    </lineage>
</organism>